<feature type="chain" id="PRO_5040128259" evidence="1">
    <location>
        <begin position="18"/>
        <end position="164"/>
    </location>
</feature>
<proteinExistence type="predicted"/>
<dbReference type="Proteomes" id="UP000716291">
    <property type="component" value="Unassembled WGS sequence"/>
</dbReference>
<evidence type="ECO:0000313" key="3">
    <source>
        <dbReference type="Proteomes" id="UP000716291"/>
    </source>
</evidence>
<reference evidence="2" key="1">
    <citation type="journal article" date="2020" name="Microb. Genom.">
        <title>Genetic diversity of clinical and environmental Mucorales isolates obtained from an investigation of mucormycosis cases among solid organ transplant recipients.</title>
        <authorList>
            <person name="Nguyen M.H."/>
            <person name="Kaul D."/>
            <person name="Muto C."/>
            <person name="Cheng S.J."/>
            <person name="Richter R.A."/>
            <person name="Bruno V.M."/>
            <person name="Liu G."/>
            <person name="Beyhan S."/>
            <person name="Sundermann A.J."/>
            <person name="Mounaud S."/>
            <person name="Pasculle A.W."/>
            <person name="Nierman W.C."/>
            <person name="Driscoll E."/>
            <person name="Cumbie R."/>
            <person name="Clancy C.J."/>
            <person name="Dupont C.L."/>
        </authorList>
    </citation>
    <scope>NUCLEOTIDE SEQUENCE</scope>
    <source>
        <strain evidence="2">GL11</strain>
    </source>
</reference>
<sequence length="164" mass="18380">MLIPFFILSFFIHFILADGSNVLVINSPQPNQQISSKSDFRITYTIVGGQATNPPFAAYYFHSLSADFIWKDHTSGQSLSFTISSSLDSSPYPNGLQNKVYDTEWKVPNCHFFSRYPPSQYDYSILFTPSYLPITNSSPATGPEQSSITVPITIQVNNNTFPKC</sequence>
<evidence type="ECO:0000313" key="2">
    <source>
        <dbReference type="EMBL" id="KAG1303684.1"/>
    </source>
</evidence>
<keyword evidence="1" id="KW-0732">Signal</keyword>
<feature type="signal peptide" evidence="1">
    <location>
        <begin position="1"/>
        <end position="17"/>
    </location>
</feature>
<dbReference type="OrthoDB" id="2357290at2759"/>
<accession>A0A9P6X281</accession>
<keyword evidence="3" id="KW-1185">Reference proteome</keyword>
<protein>
    <submittedName>
        <fullName evidence="2">Uncharacterized protein</fullName>
    </submittedName>
</protein>
<gene>
    <name evidence="2" type="ORF">G6F64_009863</name>
</gene>
<comment type="caution">
    <text evidence="2">The sequence shown here is derived from an EMBL/GenBank/DDBJ whole genome shotgun (WGS) entry which is preliminary data.</text>
</comment>
<evidence type="ECO:0000256" key="1">
    <source>
        <dbReference type="SAM" id="SignalP"/>
    </source>
</evidence>
<dbReference type="EMBL" id="JAANQT010001893">
    <property type="protein sequence ID" value="KAG1303684.1"/>
    <property type="molecule type" value="Genomic_DNA"/>
</dbReference>
<dbReference type="AlphaFoldDB" id="A0A9P6X281"/>
<name>A0A9P6X281_RHIOR</name>
<organism evidence="2 3">
    <name type="scientific">Rhizopus oryzae</name>
    <name type="common">Mucormycosis agent</name>
    <name type="synonym">Rhizopus arrhizus var. delemar</name>
    <dbReference type="NCBI Taxonomy" id="64495"/>
    <lineage>
        <taxon>Eukaryota</taxon>
        <taxon>Fungi</taxon>
        <taxon>Fungi incertae sedis</taxon>
        <taxon>Mucoromycota</taxon>
        <taxon>Mucoromycotina</taxon>
        <taxon>Mucoromycetes</taxon>
        <taxon>Mucorales</taxon>
        <taxon>Mucorineae</taxon>
        <taxon>Rhizopodaceae</taxon>
        <taxon>Rhizopus</taxon>
    </lineage>
</organism>